<dbReference type="PANTHER" id="PTHR23416:SF78">
    <property type="entry name" value="LIPOPOLYSACCHARIDE BIOSYNTHESIS O-ACETYL TRANSFERASE WBBJ-RELATED"/>
    <property type="match status" value="1"/>
</dbReference>
<gene>
    <name evidence="4" type="ORF">FHR19_002683</name>
</gene>
<dbReference type="RefSeq" id="WP_281375705.1">
    <property type="nucleotide sequence ID" value="NZ_JACIJJ010000004.1"/>
</dbReference>
<dbReference type="InterPro" id="IPR001451">
    <property type="entry name" value="Hexapep"/>
</dbReference>
<evidence type="ECO:0000256" key="3">
    <source>
        <dbReference type="ARBA" id="ARBA00023315"/>
    </source>
</evidence>
<dbReference type="Pfam" id="PF00132">
    <property type="entry name" value="Hexapep"/>
    <property type="match status" value="1"/>
</dbReference>
<dbReference type="PANTHER" id="PTHR23416">
    <property type="entry name" value="SIALIC ACID SYNTHASE-RELATED"/>
    <property type="match status" value="1"/>
</dbReference>
<dbReference type="GO" id="GO:0016746">
    <property type="term" value="F:acyltransferase activity"/>
    <property type="evidence" value="ECO:0007669"/>
    <property type="project" value="UniProtKB-KW"/>
</dbReference>
<evidence type="ECO:0000313" key="5">
    <source>
        <dbReference type="Proteomes" id="UP000557739"/>
    </source>
</evidence>
<keyword evidence="2" id="KW-0677">Repeat</keyword>
<reference evidence="4 5" key="1">
    <citation type="submission" date="2020-08" db="EMBL/GenBank/DDBJ databases">
        <title>Genomic Encyclopedia of Type Strains, Phase IV (KMG-IV): sequencing the most valuable type-strain genomes for metagenomic binning, comparative biology and taxonomic classification.</title>
        <authorList>
            <person name="Goeker M."/>
        </authorList>
    </citation>
    <scope>NUCLEOTIDE SEQUENCE [LARGE SCALE GENOMIC DNA]</scope>
    <source>
        <strain evidence="4 5">DSM 27244</strain>
    </source>
</reference>
<keyword evidence="5" id="KW-1185">Reference proteome</keyword>
<dbReference type="SUPFAM" id="SSF51161">
    <property type="entry name" value="Trimeric LpxA-like enzymes"/>
    <property type="match status" value="1"/>
</dbReference>
<dbReference type="InterPro" id="IPR018357">
    <property type="entry name" value="Hexapep_transf_CS"/>
</dbReference>
<proteinExistence type="predicted"/>
<evidence type="ECO:0000256" key="2">
    <source>
        <dbReference type="ARBA" id="ARBA00022737"/>
    </source>
</evidence>
<keyword evidence="1 4" id="KW-0808">Transferase</keyword>
<dbReference type="PROSITE" id="PS00101">
    <property type="entry name" value="HEXAPEP_TRANSFERASES"/>
    <property type="match status" value="1"/>
</dbReference>
<evidence type="ECO:0000313" key="4">
    <source>
        <dbReference type="EMBL" id="MBB5699317.1"/>
    </source>
</evidence>
<dbReference type="Gene3D" id="2.160.10.10">
    <property type="entry name" value="Hexapeptide repeat proteins"/>
    <property type="match status" value="1"/>
</dbReference>
<dbReference type="AlphaFoldDB" id="A0A7W9ARL6"/>
<name>A0A7W9ARL6_9SPHN</name>
<dbReference type="Proteomes" id="UP000557739">
    <property type="component" value="Unassembled WGS sequence"/>
</dbReference>
<protein>
    <submittedName>
        <fullName evidence="4">Acetyltransferase-like isoleucine patch superfamily enzyme</fullName>
    </submittedName>
</protein>
<comment type="caution">
    <text evidence="4">The sequence shown here is derived from an EMBL/GenBank/DDBJ whole genome shotgun (WGS) entry which is preliminary data.</text>
</comment>
<dbReference type="EMBL" id="JACIJJ010000004">
    <property type="protein sequence ID" value="MBB5699317.1"/>
    <property type="molecule type" value="Genomic_DNA"/>
</dbReference>
<dbReference type="InterPro" id="IPR011004">
    <property type="entry name" value="Trimer_LpxA-like_sf"/>
</dbReference>
<organism evidence="4 5">
    <name type="scientific">Sphingomonas yantingensis</name>
    <dbReference type="NCBI Taxonomy" id="1241761"/>
    <lineage>
        <taxon>Bacteria</taxon>
        <taxon>Pseudomonadati</taxon>
        <taxon>Pseudomonadota</taxon>
        <taxon>Alphaproteobacteria</taxon>
        <taxon>Sphingomonadales</taxon>
        <taxon>Sphingomonadaceae</taxon>
        <taxon>Sphingomonas</taxon>
    </lineage>
</organism>
<evidence type="ECO:0000256" key="1">
    <source>
        <dbReference type="ARBA" id="ARBA00022679"/>
    </source>
</evidence>
<dbReference type="InterPro" id="IPR051159">
    <property type="entry name" value="Hexapeptide_acetyltransf"/>
</dbReference>
<keyword evidence="3" id="KW-0012">Acyltransferase</keyword>
<sequence length="212" mass="22663">MTDRSDTPAASVNILRRITMLAPVATLLARIRHRRSILIYRRGHLAAASGAITGPGRLSIGKRWDGQLAKATEVVVRRGGRLQVNDNFVLHRGGSIRIGPRGRLTLGSGYIADDFHLECLDSISIGHDVAIARCVTIMDTDHHSLTGARSCEGPVRIGDHVWIGAGVTIMKGVTIGDGAVVAARSVVTRDVAPGALVAGVPARYVRDVEWQV</sequence>
<accession>A0A7W9ARL6</accession>
<dbReference type="CDD" id="cd04647">
    <property type="entry name" value="LbH_MAT_like"/>
    <property type="match status" value="1"/>
</dbReference>